<evidence type="ECO:0000313" key="2">
    <source>
        <dbReference type="Proteomes" id="UP000594014"/>
    </source>
</evidence>
<organism evidence="1 2">
    <name type="scientific">Anoxybacterium hadale</name>
    <dbReference type="NCBI Taxonomy" id="3408580"/>
    <lineage>
        <taxon>Bacteria</taxon>
        <taxon>Bacillati</taxon>
        <taxon>Bacillota</taxon>
        <taxon>Clostridia</taxon>
        <taxon>Peptostreptococcales</taxon>
        <taxon>Anaerovoracaceae</taxon>
        <taxon>Anoxybacterium</taxon>
    </lineage>
</organism>
<dbReference type="Proteomes" id="UP000594014">
    <property type="component" value="Chromosome"/>
</dbReference>
<name>A0ACD1A8W0_9FIRM</name>
<dbReference type="EMBL" id="CP042469">
    <property type="protein sequence ID" value="QOX62870.1"/>
    <property type="molecule type" value="Genomic_DNA"/>
</dbReference>
<protein>
    <submittedName>
        <fullName evidence="1">SDR family oxidoreductase</fullName>
    </submittedName>
</protein>
<keyword evidence="2" id="KW-1185">Reference proteome</keyword>
<proteinExistence type="predicted"/>
<sequence>MGIKGKNVLITGGTSGFGKATAYLMLSQGANVIITGRKEDTLKQAVSELGKVDSFCADVAKPSDWMNLYEYIQTKYGKLDILVNNAGSGIVVKELADQTLEEIHQCVETNLMGCIYGIHYFAPMLKEQGGGTIINVSSVCARHSWPGYSVYAAAKAGVLSLSKSAYVELQKDRVRVTCVIPGAGATNFQINAQESPMAQSPDNLKAEDMAAAICNICALPDHVVVEEITVWGMSQVVSPL</sequence>
<gene>
    <name evidence="1" type="ORF">FRZ06_05700</name>
</gene>
<reference evidence="1" key="1">
    <citation type="submission" date="2019-08" db="EMBL/GenBank/DDBJ databases">
        <title>Genome sequence of Clostridiales bacterium MT110.</title>
        <authorList>
            <person name="Cao J."/>
        </authorList>
    </citation>
    <scope>NUCLEOTIDE SEQUENCE</scope>
    <source>
        <strain evidence="1">MT110</strain>
    </source>
</reference>
<accession>A0ACD1A8W0</accession>
<evidence type="ECO:0000313" key="1">
    <source>
        <dbReference type="EMBL" id="QOX62870.1"/>
    </source>
</evidence>